<dbReference type="Proteomes" id="UP000575241">
    <property type="component" value="Unassembled WGS sequence"/>
</dbReference>
<gene>
    <name evidence="1" type="ORF">HNP52_003510</name>
</gene>
<name>A0A7W7K4E7_9SPHN</name>
<keyword evidence="2" id="KW-1185">Reference proteome</keyword>
<evidence type="ECO:0000313" key="1">
    <source>
        <dbReference type="EMBL" id="MBB4840418.1"/>
    </source>
</evidence>
<dbReference type="AlphaFoldDB" id="A0A7W7K4E7"/>
<sequence>MSRAEFQRVAPPQLMAEVRMYETAEGGLESAAQPGWTCPVMTETSKPLVGWDALPLLRDTPLHPGETRELGFVFLSGDAAVRALREAGRFFLWEGRFIGEGRVID</sequence>
<reference evidence="1 2" key="1">
    <citation type="submission" date="2020-08" db="EMBL/GenBank/DDBJ databases">
        <title>Functional genomics of gut bacteria from endangered species of beetles.</title>
        <authorList>
            <person name="Carlos-Shanley C."/>
        </authorList>
    </citation>
    <scope>NUCLEOTIDE SEQUENCE [LARGE SCALE GENOMIC DNA]</scope>
    <source>
        <strain evidence="1 2">S00224</strain>
    </source>
</reference>
<comment type="caution">
    <text evidence="1">The sequence shown here is derived from an EMBL/GenBank/DDBJ whole genome shotgun (WGS) entry which is preliminary data.</text>
</comment>
<accession>A0A7W7K4E7</accession>
<protein>
    <submittedName>
        <fullName evidence="1">Uncharacterized protein</fullName>
    </submittedName>
</protein>
<organism evidence="1 2">
    <name type="scientific">Sphingomonas kyeonggiensis</name>
    <dbReference type="NCBI Taxonomy" id="1268553"/>
    <lineage>
        <taxon>Bacteria</taxon>
        <taxon>Pseudomonadati</taxon>
        <taxon>Pseudomonadota</taxon>
        <taxon>Alphaproteobacteria</taxon>
        <taxon>Sphingomonadales</taxon>
        <taxon>Sphingomonadaceae</taxon>
        <taxon>Sphingomonas</taxon>
    </lineage>
</organism>
<dbReference type="RefSeq" id="WP_184168883.1">
    <property type="nucleotide sequence ID" value="NZ_JACHLN010000003.1"/>
</dbReference>
<proteinExistence type="predicted"/>
<dbReference type="EMBL" id="JACHLN010000003">
    <property type="protein sequence ID" value="MBB4840418.1"/>
    <property type="molecule type" value="Genomic_DNA"/>
</dbReference>
<evidence type="ECO:0000313" key="2">
    <source>
        <dbReference type="Proteomes" id="UP000575241"/>
    </source>
</evidence>